<dbReference type="Pfam" id="PF08644">
    <property type="entry name" value="SPT16"/>
    <property type="match status" value="1"/>
</dbReference>
<comment type="caution">
    <text evidence="16">The sequence shown here is derived from an EMBL/GenBank/DDBJ whole genome shotgun (WGS) entry which is preliminary data.</text>
</comment>
<accession>A0A1D1V656</accession>
<keyword evidence="17" id="KW-1185">Reference proteome</keyword>
<dbReference type="GO" id="GO:0035101">
    <property type="term" value="C:FACT complex"/>
    <property type="evidence" value="ECO:0007669"/>
    <property type="project" value="UniProtKB-UniRule"/>
</dbReference>
<feature type="compositionally biased region" description="Acidic residues" evidence="12">
    <location>
        <begin position="946"/>
        <end position="994"/>
    </location>
</feature>
<evidence type="ECO:0000256" key="8">
    <source>
        <dbReference type="ARBA" id="ARBA00023204"/>
    </source>
</evidence>
<evidence type="ECO:0000256" key="11">
    <source>
        <dbReference type="SAM" id="Coils"/>
    </source>
</evidence>
<evidence type="ECO:0000256" key="1">
    <source>
        <dbReference type="ARBA" id="ARBA00010779"/>
    </source>
</evidence>
<dbReference type="Gene3D" id="2.30.29.30">
    <property type="entry name" value="Pleckstrin-homology domain (PH domain)/Phosphotyrosine-binding domain (PTB)"/>
    <property type="match status" value="1"/>
</dbReference>
<keyword evidence="5 10" id="KW-0805">Transcription regulation</keyword>
<evidence type="ECO:0000256" key="12">
    <source>
        <dbReference type="SAM" id="MobiDB-lite"/>
    </source>
</evidence>
<organism evidence="16 17">
    <name type="scientific">Ramazzottius varieornatus</name>
    <name type="common">Water bear</name>
    <name type="synonym">Tardigrade</name>
    <dbReference type="NCBI Taxonomy" id="947166"/>
    <lineage>
        <taxon>Eukaryota</taxon>
        <taxon>Metazoa</taxon>
        <taxon>Ecdysozoa</taxon>
        <taxon>Tardigrada</taxon>
        <taxon>Eutardigrada</taxon>
        <taxon>Parachela</taxon>
        <taxon>Hypsibioidea</taxon>
        <taxon>Ramazzottiidae</taxon>
        <taxon>Ramazzottius</taxon>
    </lineage>
</organism>
<dbReference type="InterPro" id="IPR013953">
    <property type="entry name" value="FACT_SPT16_M"/>
</dbReference>
<evidence type="ECO:0000256" key="5">
    <source>
        <dbReference type="ARBA" id="ARBA00023015"/>
    </source>
</evidence>
<dbReference type="InterPro" id="IPR029149">
    <property type="entry name" value="Creatin/AminoP/Spt16_N"/>
</dbReference>
<keyword evidence="6 11" id="KW-0175">Coiled coil</keyword>
<evidence type="ECO:0000259" key="14">
    <source>
        <dbReference type="SMART" id="SM01286"/>
    </source>
</evidence>
<dbReference type="SMART" id="SM01287">
    <property type="entry name" value="Rtt106"/>
    <property type="match status" value="1"/>
</dbReference>
<dbReference type="Gene3D" id="3.40.350.10">
    <property type="entry name" value="Creatinase/prolidase N-terminal domain"/>
    <property type="match status" value="1"/>
</dbReference>
<evidence type="ECO:0000256" key="2">
    <source>
        <dbReference type="ARBA" id="ARBA00022454"/>
    </source>
</evidence>
<keyword evidence="2 10" id="KW-0158">Chromosome</keyword>
<proteinExistence type="inferred from homology"/>
<dbReference type="SMART" id="SM01286">
    <property type="entry name" value="SPT16"/>
    <property type="match status" value="1"/>
</dbReference>
<evidence type="ECO:0000313" key="17">
    <source>
        <dbReference type="Proteomes" id="UP000186922"/>
    </source>
</evidence>
<comment type="function">
    <text evidence="10">Component of the FACT complex, a general chromatin factor that acts to reorganize nucleosomes. The FACT complex is involved in multiple processes that require DNA as a template such as mRNA elongation, DNA replication and DNA repair. During transcription elongation the FACT complex acts as a histone chaperone that both destabilizes and restores nucleosomal structure. It facilitates the passage of RNA polymerase II and transcription by promoting the dissociation of one histone H2A-H2B dimer from the nucleosome, then subsequently promotes the reestablishment of the nucleosome following the passage of RNA polymerase II.</text>
</comment>
<dbReference type="SMART" id="SM01285">
    <property type="entry name" value="FACT-Spt16_Nlob"/>
    <property type="match status" value="1"/>
</dbReference>
<comment type="similarity">
    <text evidence="1 10">Belongs to the peptidase M24 family. SPT16 subfamily.</text>
</comment>
<dbReference type="FunFam" id="2.30.29.30:FF:000017">
    <property type="entry name" value="FACT complex subunit SPT16"/>
    <property type="match status" value="1"/>
</dbReference>
<dbReference type="InterPro" id="IPR036005">
    <property type="entry name" value="Creatinase/aminopeptidase-like"/>
</dbReference>
<evidence type="ECO:0000313" key="16">
    <source>
        <dbReference type="EMBL" id="GAU95532.1"/>
    </source>
</evidence>
<feature type="region of interest" description="Disordered" evidence="12">
    <location>
        <begin position="928"/>
        <end position="1045"/>
    </location>
</feature>
<dbReference type="Pfam" id="PF24824">
    <property type="entry name" value="PH_SPT16"/>
    <property type="match status" value="1"/>
</dbReference>
<evidence type="ECO:0000256" key="4">
    <source>
        <dbReference type="ARBA" id="ARBA00022763"/>
    </source>
</evidence>
<keyword evidence="3 10" id="KW-0235">DNA replication</keyword>
<feature type="compositionally biased region" description="Gly residues" evidence="12">
    <location>
        <begin position="1035"/>
        <end position="1045"/>
    </location>
</feature>
<evidence type="ECO:0000256" key="9">
    <source>
        <dbReference type="ARBA" id="ARBA00023242"/>
    </source>
</evidence>
<protein>
    <recommendedName>
        <fullName evidence="10">FACT complex subunit</fullName>
    </recommendedName>
</protein>
<dbReference type="Pfam" id="PF14826">
    <property type="entry name" value="FACT-Spt16_Nlob"/>
    <property type="match status" value="1"/>
</dbReference>
<dbReference type="GO" id="GO:0032786">
    <property type="term" value="P:positive regulation of DNA-templated transcription, elongation"/>
    <property type="evidence" value="ECO:0007669"/>
    <property type="project" value="UniProtKB-ARBA"/>
</dbReference>
<evidence type="ECO:0000256" key="7">
    <source>
        <dbReference type="ARBA" id="ARBA00023163"/>
    </source>
</evidence>
<dbReference type="Pfam" id="PF21091">
    <property type="entry name" value="SPT16_C"/>
    <property type="match status" value="1"/>
</dbReference>
<dbReference type="PANTHER" id="PTHR13980:SF15">
    <property type="entry name" value="FACT COMPLEX SUBUNIT SPT16"/>
    <property type="match status" value="1"/>
</dbReference>
<feature type="domain" description="Histone chaperone RTT106/FACT complex subunit SPT16-like middle" evidence="15">
    <location>
        <begin position="814"/>
        <end position="904"/>
    </location>
</feature>
<evidence type="ECO:0000256" key="3">
    <source>
        <dbReference type="ARBA" id="ARBA00022705"/>
    </source>
</evidence>
<dbReference type="Gene3D" id="2.30.29.210">
    <property type="entry name" value="FACT complex subunit Spt16p/Cdc68p"/>
    <property type="match status" value="1"/>
</dbReference>
<dbReference type="InterPro" id="IPR056595">
    <property type="entry name" value="Fact-SPT16_PH"/>
</dbReference>
<gene>
    <name evidence="16" type="primary">RvY_07133-1</name>
    <name evidence="16" type="synonym">RvY_07133.1</name>
    <name evidence="16" type="ORF">RvY_07133</name>
</gene>
<dbReference type="GO" id="GO:0031491">
    <property type="term" value="F:nucleosome binding"/>
    <property type="evidence" value="ECO:0007669"/>
    <property type="project" value="TreeGrafter"/>
</dbReference>
<evidence type="ECO:0000256" key="6">
    <source>
        <dbReference type="ARBA" id="ARBA00023054"/>
    </source>
</evidence>
<name>A0A1D1V656_RAMVA</name>
<dbReference type="SUPFAM" id="SSF55920">
    <property type="entry name" value="Creatinase/aminopeptidase"/>
    <property type="match status" value="1"/>
</dbReference>
<keyword evidence="4 10" id="KW-0227">DNA damage</keyword>
<dbReference type="Gene3D" id="2.30.29.150">
    <property type="match status" value="1"/>
</dbReference>
<dbReference type="InterPro" id="IPR048969">
    <property type="entry name" value="FACT_SPT16_C"/>
</dbReference>
<evidence type="ECO:0000256" key="10">
    <source>
        <dbReference type="RuleBase" id="RU367052"/>
    </source>
</evidence>
<keyword evidence="8 10" id="KW-0234">DNA repair</keyword>
<dbReference type="Pfam" id="PF00557">
    <property type="entry name" value="Peptidase_M24"/>
    <property type="match status" value="1"/>
</dbReference>
<evidence type="ECO:0000259" key="15">
    <source>
        <dbReference type="SMART" id="SM01287"/>
    </source>
</evidence>
<dbReference type="OrthoDB" id="10251642at2759"/>
<dbReference type="Pfam" id="PF08512">
    <property type="entry name" value="Rttp106-like_middle"/>
    <property type="match status" value="1"/>
</dbReference>
<dbReference type="FunFam" id="2.30.29.210:FF:000001">
    <property type="entry name" value="FACT complex subunit spt16"/>
    <property type="match status" value="1"/>
</dbReference>
<dbReference type="FunFam" id="3.90.230.10:FF:000005">
    <property type="entry name" value="FACT complex subunit spt16"/>
    <property type="match status" value="1"/>
</dbReference>
<dbReference type="Gene3D" id="3.90.230.10">
    <property type="entry name" value="Creatinase/methionine aminopeptidase superfamily"/>
    <property type="match status" value="1"/>
</dbReference>
<dbReference type="PANTHER" id="PTHR13980">
    <property type="entry name" value="CDC68 RELATED"/>
    <property type="match status" value="1"/>
</dbReference>
<evidence type="ECO:0000259" key="13">
    <source>
        <dbReference type="SMART" id="SM01285"/>
    </source>
</evidence>
<comment type="subcellular location">
    <subcellularLocation>
        <location evidence="10">Nucleus</location>
    </subcellularLocation>
    <subcellularLocation>
        <location evidence="10">Chromosome</location>
    </subcellularLocation>
</comment>
<keyword evidence="9 10" id="KW-0539">Nucleus</keyword>
<dbReference type="STRING" id="947166.A0A1D1V656"/>
<reference evidence="16 17" key="1">
    <citation type="journal article" date="2016" name="Nat. Commun.">
        <title>Extremotolerant tardigrade genome and improved radiotolerance of human cultured cells by tardigrade-unique protein.</title>
        <authorList>
            <person name="Hashimoto T."/>
            <person name="Horikawa D.D."/>
            <person name="Saito Y."/>
            <person name="Kuwahara H."/>
            <person name="Kozuka-Hata H."/>
            <person name="Shin-I T."/>
            <person name="Minakuchi Y."/>
            <person name="Ohishi K."/>
            <person name="Motoyama A."/>
            <person name="Aizu T."/>
            <person name="Enomoto A."/>
            <person name="Kondo K."/>
            <person name="Tanaka S."/>
            <person name="Hara Y."/>
            <person name="Koshikawa S."/>
            <person name="Sagara H."/>
            <person name="Miura T."/>
            <person name="Yokobori S."/>
            <person name="Miyagawa K."/>
            <person name="Suzuki Y."/>
            <person name="Kubo T."/>
            <person name="Oyama M."/>
            <person name="Kohara Y."/>
            <person name="Fujiyama A."/>
            <person name="Arakawa K."/>
            <person name="Katayama T."/>
            <person name="Toyoda A."/>
            <person name="Kunieda T."/>
        </authorList>
    </citation>
    <scope>NUCLEOTIDE SEQUENCE [LARGE SCALE GENOMIC DNA]</scope>
    <source>
        <strain evidence="16 17">YOKOZUNA-1</strain>
    </source>
</reference>
<dbReference type="FunFam" id="2.30.29.150:FF:000003">
    <property type="entry name" value="FACT complex subunit SPT16"/>
    <property type="match status" value="1"/>
</dbReference>
<feature type="domain" description="FACT complex subunit SPT16 middle" evidence="14">
    <location>
        <begin position="536"/>
        <end position="697"/>
    </location>
</feature>
<dbReference type="InterPro" id="IPR029148">
    <property type="entry name" value="FACT-SPT16_Nlobe"/>
</dbReference>
<comment type="subunit">
    <text evidence="10">Component of the FACT complex.</text>
</comment>
<dbReference type="GO" id="GO:0006368">
    <property type="term" value="P:transcription elongation by RNA polymerase II"/>
    <property type="evidence" value="ECO:0007669"/>
    <property type="project" value="TreeGrafter"/>
</dbReference>
<dbReference type="InterPro" id="IPR013719">
    <property type="entry name" value="RTT106/SPT16-like_middle_dom"/>
</dbReference>
<keyword evidence="7 10" id="KW-0804">Transcription</keyword>
<feature type="domain" description="FACT complex subunit SPT16 N-terminal lobe" evidence="13">
    <location>
        <begin position="6"/>
        <end position="170"/>
    </location>
</feature>
<dbReference type="EMBL" id="BDGG01000003">
    <property type="protein sequence ID" value="GAU95532.1"/>
    <property type="molecule type" value="Genomic_DNA"/>
</dbReference>
<dbReference type="InterPro" id="IPR011993">
    <property type="entry name" value="PH-like_dom_sf"/>
</dbReference>
<dbReference type="AlphaFoldDB" id="A0A1D1V656"/>
<feature type="compositionally biased region" description="Basic and acidic residues" evidence="12">
    <location>
        <begin position="997"/>
        <end position="1025"/>
    </location>
</feature>
<dbReference type="GO" id="GO:0006281">
    <property type="term" value="P:DNA repair"/>
    <property type="evidence" value="ECO:0007669"/>
    <property type="project" value="UniProtKB-UniRule"/>
</dbReference>
<sequence length="1045" mass="118957">MATPALDRESFFKRLKRVYGAWKKDSSGFAAIDSIFVGLMKEDDRVEIYSKSLAVHMWLFGYELADTLIVLCEDNIHIIASKKKVEFLKPLEKGSPDATAEVPPIKLYVKEKGDPGTAHFPAIFNSMKASRKGKTVGIFAKDDNKGESYDEWNKRMAAEGFRTSDISVFISYIMAPKDEKELSFVRKCSAGLCDLFKKFYWEEIMKAIESSRNIKHAKLSEMIDQAIKNKKYIPSIDKLDEVDMCFPAIIQSKNFKLRFSVTSDKENIHFGIICASFGIKYKGYCTNIARTIMVSPTKSHLEAYNIAYELEEFLIKKMEPGQRISDVYDAGVKWLTTKRPEFVDNVSKNFGFATGLEFRDSALMIAAKTTAMIRKGMVFCVIVGLENLKNAEGKTEEEKNFAIWLGDTIVINEKDAATSYTLPARKKPQQVSVVLDAEPKESTVEVKIKQEPGAENGVNGRSRRTVLTDRLRTDASTEERRKKHQQELADLINERALERLNNGKEDVPEPKLKRSTVAYRNINNFPTEDEVRELKIYVDRKNETVILPLFGEPVPFHISIIKSVATSVEGDYTYLRINFNHPGSAVIGGKESGSFANPEAQFVKELTFRSSNTKEPGELTAPSSNLSNAFRLIKEMQKKHKTREQEEREKEGVVQQDTLVLNPNKNQPRLKDLSIRPPLTQKRVTGSLEAHVNGFRYTTLRGEKVDVLYNNVKHAFFQPPEGEMIILLHFHLKNAIMYQKRKIVDIQFYTEVGELTTDLGKHYHMHDRDDLASEQAERELRNKLTTAFKTFTEKVETISRGDVDFDTPFRDLGFPGVPHRSTVTLLPTSTCLVNLSEWPPFVITLEQIELVHFERVQFHIKNFDMVFIFKDYTRKPVLVTAIPMNLLEHVKSWLDSCDIHYTEGIQSLNWVKIMKTIVEDPKAFIEDGGWGFLEPDDKEQGGQAAAEEEDEEDEEYNESASEEAGSEASDSEDYSDSEEVDEEEEEEDEEDLSSGEESGKDWDELEAEAAKADRQKAMEEEHEMRSMPAKRPAQRGGGGAAKKRR</sequence>
<dbReference type="InterPro" id="IPR000994">
    <property type="entry name" value="Pept_M24"/>
</dbReference>
<dbReference type="Proteomes" id="UP000186922">
    <property type="component" value="Unassembled WGS sequence"/>
</dbReference>
<dbReference type="InterPro" id="IPR040258">
    <property type="entry name" value="Spt16"/>
</dbReference>
<dbReference type="GO" id="GO:0006260">
    <property type="term" value="P:DNA replication"/>
    <property type="evidence" value="ECO:0007669"/>
    <property type="project" value="UniProtKB-KW"/>
</dbReference>
<feature type="coiled-coil region" evidence="11">
    <location>
        <begin position="474"/>
        <end position="501"/>
    </location>
</feature>